<sequence>MGLVMTEQGLGNGTGKAFIQMEADTDAPNRPQIDGLAMAEAFDRQAETAEDALHRQTDHGNQLADPVRQGEDIDFAEDDAGQFADAVAHARGTGGVDGQPGQFPDLRAAWRAFTGQGGGENGREHVGIGAVEQADAATHPLFILNQHPVSVGSVEAVSLKSLTGLHIPAESVGKNVVSKAIKFTFDLFSRVFSQFPFENQHYGLSLLLFAVIITCLAKGAFI</sequence>
<organism evidence="1 2">
    <name type="scientific">Aeromonas enteropelogenes</name>
    <name type="common">Aeromonas trota</name>
    <dbReference type="NCBI Taxonomy" id="29489"/>
    <lineage>
        <taxon>Bacteria</taxon>
        <taxon>Pseudomonadati</taxon>
        <taxon>Pseudomonadota</taxon>
        <taxon>Gammaproteobacteria</taxon>
        <taxon>Aeromonadales</taxon>
        <taxon>Aeromonadaceae</taxon>
        <taxon>Aeromonas</taxon>
    </lineage>
</organism>
<name>A0A175VGX0_AEREN</name>
<dbReference type="AlphaFoldDB" id="A0A175VGX0"/>
<protein>
    <submittedName>
        <fullName evidence="1">Uncharacterized protein</fullName>
    </submittedName>
</protein>
<reference evidence="1 2" key="1">
    <citation type="submission" date="2016-02" db="EMBL/GenBank/DDBJ databases">
        <title>Draft genome sequence of Aeromonas trota strain 1999lcr isolated from cerebrospinal fluid (CSF).</title>
        <authorList>
            <person name="Dallagassa C.B."/>
            <person name="Prediger K.C."/>
            <person name="Weiss V.A."/>
            <person name="Assis F.E."/>
            <person name="Baura V."/>
            <person name="Cruz L.M."/>
            <person name="Souza E.M."/>
            <person name="Pedrosa F.O."/>
            <person name="Fadel-Picheth C.M."/>
        </authorList>
    </citation>
    <scope>NUCLEOTIDE SEQUENCE [LARGE SCALE GENOMIC DNA]</scope>
    <source>
        <strain evidence="1 2">1999lcr</strain>
    </source>
</reference>
<dbReference type="Proteomes" id="UP000078435">
    <property type="component" value="Unassembled WGS sequence"/>
</dbReference>
<comment type="caution">
    <text evidence="1">The sequence shown here is derived from an EMBL/GenBank/DDBJ whole genome shotgun (WGS) entry which is preliminary data.</text>
</comment>
<evidence type="ECO:0000313" key="1">
    <source>
        <dbReference type="EMBL" id="KXU79966.1"/>
    </source>
</evidence>
<proteinExistence type="predicted"/>
<evidence type="ECO:0000313" key="2">
    <source>
        <dbReference type="Proteomes" id="UP000078435"/>
    </source>
</evidence>
<dbReference type="EMBL" id="JMGO02000005">
    <property type="protein sequence ID" value="KXU79966.1"/>
    <property type="molecule type" value="Genomic_DNA"/>
</dbReference>
<gene>
    <name evidence="1" type="ORF">LCR_15335</name>
</gene>
<accession>A0A175VGX0</accession>